<dbReference type="GO" id="GO:0032259">
    <property type="term" value="P:methylation"/>
    <property type="evidence" value="ECO:0007669"/>
    <property type="project" value="UniProtKB-KW"/>
</dbReference>
<proteinExistence type="predicted"/>
<reference evidence="2 3" key="1">
    <citation type="journal article" date="2019" name="Int. J. Syst. Evol. Microbiol.">
        <title>The Global Catalogue of Microorganisms (GCM) 10K type strain sequencing project: providing services to taxonomists for standard genome sequencing and annotation.</title>
        <authorList>
            <consortium name="The Broad Institute Genomics Platform"/>
            <consortium name="The Broad Institute Genome Sequencing Center for Infectious Disease"/>
            <person name="Wu L."/>
            <person name="Ma J."/>
        </authorList>
    </citation>
    <scope>NUCLEOTIDE SEQUENCE [LARGE SCALE GENOMIC DNA]</scope>
    <source>
        <strain evidence="2 3">JCM 4524</strain>
    </source>
</reference>
<sequence length="215" mass="24021">MIDIKYAGKVCHFDDEGVDPESPGTMYGPLLKGKFYEHAFLHYIASLQIPGTYVDVGACIGTHTVFFAVHCPADRVYAFEPRSAAMKRLQRNLELNNVQSRVTTSHWALSDREGTVDVRLDRVNHTLHTRRLDTLVRGPVAVIKLDIEGMEAQALAGAQEMLRHHRPRVFAEAHTEEEMARILSVLEPHGYQATGNVFNASPTYEFIVPSPGGRP</sequence>
<gene>
    <name evidence="2" type="ORF">GCM10010307_83100</name>
</gene>
<evidence type="ECO:0000313" key="2">
    <source>
        <dbReference type="EMBL" id="GAA2663215.1"/>
    </source>
</evidence>
<dbReference type="InterPro" id="IPR029063">
    <property type="entry name" value="SAM-dependent_MTases_sf"/>
</dbReference>
<comment type="caution">
    <text evidence="2">The sequence shown here is derived from an EMBL/GenBank/DDBJ whole genome shotgun (WGS) entry which is preliminary data.</text>
</comment>
<dbReference type="InterPro" id="IPR006342">
    <property type="entry name" value="FkbM_mtfrase"/>
</dbReference>
<protein>
    <submittedName>
        <fullName evidence="2">FkbM family methyltransferase</fullName>
    </submittedName>
</protein>
<dbReference type="RefSeq" id="WP_344396766.1">
    <property type="nucleotide sequence ID" value="NZ_BAAASJ010000124.1"/>
</dbReference>
<organism evidence="2 3">
    <name type="scientific">Streptomyces vastus</name>
    <dbReference type="NCBI Taxonomy" id="285451"/>
    <lineage>
        <taxon>Bacteria</taxon>
        <taxon>Bacillati</taxon>
        <taxon>Actinomycetota</taxon>
        <taxon>Actinomycetes</taxon>
        <taxon>Kitasatosporales</taxon>
        <taxon>Streptomycetaceae</taxon>
        <taxon>Streptomyces</taxon>
    </lineage>
</organism>
<feature type="domain" description="Methyltransferase FkbM" evidence="1">
    <location>
        <begin position="55"/>
        <end position="192"/>
    </location>
</feature>
<evidence type="ECO:0000259" key="1">
    <source>
        <dbReference type="Pfam" id="PF05050"/>
    </source>
</evidence>
<accession>A0ABN3RXU5</accession>
<dbReference type="Proteomes" id="UP001500151">
    <property type="component" value="Unassembled WGS sequence"/>
</dbReference>
<keyword evidence="3" id="KW-1185">Reference proteome</keyword>
<dbReference type="NCBIfam" id="TIGR01444">
    <property type="entry name" value="fkbM_fam"/>
    <property type="match status" value="1"/>
</dbReference>
<keyword evidence="2" id="KW-0489">Methyltransferase</keyword>
<keyword evidence="2" id="KW-0808">Transferase</keyword>
<dbReference type="GO" id="GO:0008168">
    <property type="term" value="F:methyltransferase activity"/>
    <property type="evidence" value="ECO:0007669"/>
    <property type="project" value="UniProtKB-KW"/>
</dbReference>
<dbReference type="Pfam" id="PF05050">
    <property type="entry name" value="Methyltransf_21"/>
    <property type="match status" value="1"/>
</dbReference>
<dbReference type="PANTHER" id="PTHR34203">
    <property type="entry name" value="METHYLTRANSFERASE, FKBM FAMILY PROTEIN"/>
    <property type="match status" value="1"/>
</dbReference>
<name>A0ABN3RXU5_9ACTN</name>
<dbReference type="EMBL" id="BAAASJ010000124">
    <property type="protein sequence ID" value="GAA2663215.1"/>
    <property type="molecule type" value="Genomic_DNA"/>
</dbReference>
<dbReference type="PANTHER" id="PTHR34203:SF15">
    <property type="entry name" value="SLL1173 PROTEIN"/>
    <property type="match status" value="1"/>
</dbReference>
<dbReference type="SUPFAM" id="SSF53335">
    <property type="entry name" value="S-adenosyl-L-methionine-dependent methyltransferases"/>
    <property type="match status" value="1"/>
</dbReference>
<evidence type="ECO:0000313" key="3">
    <source>
        <dbReference type="Proteomes" id="UP001500151"/>
    </source>
</evidence>
<dbReference type="Gene3D" id="3.40.50.150">
    <property type="entry name" value="Vaccinia Virus protein VP39"/>
    <property type="match status" value="1"/>
</dbReference>
<dbReference type="InterPro" id="IPR052514">
    <property type="entry name" value="SAM-dependent_MTase"/>
</dbReference>